<dbReference type="InterPro" id="IPR032354">
    <property type="entry name" value="FOXP-CC"/>
</dbReference>
<evidence type="ECO:0000256" key="4">
    <source>
        <dbReference type="ARBA" id="ARBA00022771"/>
    </source>
</evidence>
<name>A0A8C7S760_ONCMY</name>
<dbReference type="InterPro" id="IPR047414">
    <property type="entry name" value="FH_FOXP4"/>
</dbReference>
<evidence type="ECO:0000256" key="11">
    <source>
        <dbReference type="SAM" id="MobiDB-lite"/>
    </source>
</evidence>
<dbReference type="AlphaFoldDB" id="A0A8C7S760"/>
<dbReference type="InterPro" id="IPR036388">
    <property type="entry name" value="WH-like_DNA-bd_sf"/>
</dbReference>
<keyword evidence="4" id="KW-0863">Zinc-finger</keyword>
<dbReference type="GO" id="GO:0000978">
    <property type="term" value="F:RNA polymerase II cis-regulatory region sequence-specific DNA binding"/>
    <property type="evidence" value="ECO:0007669"/>
    <property type="project" value="TreeGrafter"/>
</dbReference>
<dbReference type="PROSITE" id="PS00658">
    <property type="entry name" value="FORK_HEAD_2"/>
    <property type="match status" value="1"/>
</dbReference>
<dbReference type="FunFam" id="1.10.10.10:FF:000010">
    <property type="entry name" value="Forkhead box P2 isoform B"/>
    <property type="match status" value="1"/>
</dbReference>
<dbReference type="InterPro" id="IPR036390">
    <property type="entry name" value="WH_DNA-bd_sf"/>
</dbReference>
<dbReference type="GO" id="GO:0001227">
    <property type="term" value="F:DNA-binding transcription repressor activity, RNA polymerase II-specific"/>
    <property type="evidence" value="ECO:0007669"/>
    <property type="project" value="TreeGrafter"/>
</dbReference>
<dbReference type="SMART" id="SM00339">
    <property type="entry name" value="FH"/>
    <property type="match status" value="1"/>
</dbReference>
<evidence type="ECO:0000256" key="1">
    <source>
        <dbReference type="ARBA" id="ARBA00004123"/>
    </source>
</evidence>
<dbReference type="SUPFAM" id="SSF46785">
    <property type="entry name" value="Winged helix' DNA-binding domain"/>
    <property type="match status" value="1"/>
</dbReference>
<feature type="domain" description="Fork-head" evidence="12">
    <location>
        <begin position="415"/>
        <end position="488"/>
    </location>
</feature>
<dbReference type="InterPro" id="IPR050998">
    <property type="entry name" value="FOXP"/>
</dbReference>
<keyword evidence="9 10" id="KW-0539">Nucleus</keyword>
<keyword evidence="14" id="KW-1185">Reference proteome</keyword>
<dbReference type="PRINTS" id="PR00053">
    <property type="entry name" value="FORKHEAD"/>
</dbReference>
<dbReference type="GO" id="GO:0008270">
    <property type="term" value="F:zinc ion binding"/>
    <property type="evidence" value="ECO:0007669"/>
    <property type="project" value="UniProtKB-KW"/>
</dbReference>
<evidence type="ECO:0000256" key="8">
    <source>
        <dbReference type="ARBA" id="ARBA00023163"/>
    </source>
</evidence>
<evidence type="ECO:0000259" key="12">
    <source>
        <dbReference type="PROSITE" id="PS50039"/>
    </source>
</evidence>
<sequence length="632" mass="70239">MMVESASETIRTTTSNQNGVSNLSSQLDGGGGREGGSNGDNNGEISPVDLLHLQQQQALQAARQFLLQQASGLNSPSSNEVKQSPVQVPMSMAMLTPQMISPQQMQQILSPPQLQALLQQQQALMLQQVTHTHTHTHTPHHTHTQSHTCQFYKQQIGNKQLAFQQQLIQMQQLQQQHMINLQRQGLVSLQPTNPMQSLQQGTHTSHSLLTQQTLLPPPYLPTVHNDSNLLSLPPSPSHEEHAGSHPLYGHGECKWPGCEALCDDMGQFIKHLNNEHALDDRSTAQCRVQMQVVQQLEIQLAKESERLQAMMTHLHMRPSEPKPFNQPLNLASSGSLLKRESEVYPEGLPHPPTSATTPITPLRQGPSVISSSSLHSHSHPHGVGPIRRRIADKFCTPIASELAQNCEFYKNADVRPPFTYASLIRHAILEAPDRQLTLNEIYNWFTRMFAYFRRNTATWKNAVRHNLSLHKCFVRVENVKGAVWTVDEVEYQKRRPPKMTGSPTLVKNMISGLGFGSLNASYQAALAESSLTLLNSQGLVNPSSAASLNMLHGMGHDDVSSTVEQVNSNGSCSPTLSPQQYGHQVHVKEEPTEIEEDSRSMSLMATVTQNMALPSDRDDHDLDDELPTEELE</sequence>
<dbReference type="InterPro" id="IPR030456">
    <property type="entry name" value="TF_fork_head_CS_2"/>
</dbReference>
<feature type="compositionally biased region" description="Gly residues" evidence="11">
    <location>
        <begin position="28"/>
        <end position="38"/>
    </location>
</feature>
<keyword evidence="7 10" id="KW-0238">DNA-binding</keyword>
<dbReference type="PANTHER" id="PTHR45796">
    <property type="entry name" value="FORKHEAD BOX P, ISOFORM C"/>
    <property type="match status" value="1"/>
</dbReference>
<evidence type="ECO:0000256" key="10">
    <source>
        <dbReference type="PROSITE-ProRule" id="PRU00089"/>
    </source>
</evidence>
<protein>
    <recommendedName>
        <fullName evidence="12">Fork-head domain-containing protein</fullName>
    </recommendedName>
</protein>
<feature type="region of interest" description="Disordered" evidence="11">
    <location>
        <begin position="1"/>
        <end position="46"/>
    </location>
</feature>
<keyword evidence="3" id="KW-0479">Metal-binding</keyword>
<evidence type="ECO:0000256" key="6">
    <source>
        <dbReference type="ARBA" id="ARBA00023015"/>
    </source>
</evidence>
<evidence type="ECO:0000313" key="14">
    <source>
        <dbReference type="Proteomes" id="UP000694395"/>
    </source>
</evidence>
<evidence type="ECO:0000256" key="3">
    <source>
        <dbReference type="ARBA" id="ARBA00022723"/>
    </source>
</evidence>
<dbReference type="GeneTree" id="ENSGT00940000158700"/>
<reference evidence="13" key="3">
    <citation type="submission" date="2025-09" db="UniProtKB">
        <authorList>
            <consortium name="Ensembl"/>
        </authorList>
    </citation>
    <scope>IDENTIFICATION</scope>
</reference>
<accession>A0A8C7S760</accession>
<dbReference type="GO" id="GO:0005634">
    <property type="term" value="C:nucleus"/>
    <property type="evidence" value="ECO:0007669"/>
    <property type="project" value="UniProtKB-SubCell"/>
</dbReference>
<evidence type="ECO:0000313" key="13">
    <source>
        <dbReference type="Ensembl" id="ENSOMYP00000062187.2"/>
    </source>
</evidence>
<dbReference type="InterPro" id="IPR001766">
    <property type="entry name" value="Fork_head_dom"/>
</dbReference>
<dbReference type="Ensembl" id="ENSOMYT00000067731.2">
    <property type="protein sequence ID" value="ENSOMYP00000062187.2"/>
    <property type="gene ID" value="ENSOMYG00000028770.2"/>
</dbReference>
<comment type="subcellular location">
    <subcellularLocation>
        <location evidence="1 10">Nucleus</location>
    </subcellularLocation>
</comment>
<dbReference type="Proteomes" id="UP000694395">
    <property type="component" value="Chromosome 7"/>
</dbReference>
<feature type="compositionally biased region" description="Acidic residues" evidence="11">
    <location>
        <begin position="621"/>
        <end position="632"/>
    </location>
</feature>
<organism evidence="13 14">
    <name type="scientific">Oncorhynchus mykiss</name>
    <name type="common">Rainbow trout</name>
    <name type="synonym">Salmo gairdneri</name>
    <dbReference type="NCBI Taxonomy" id="8022"/>
    <lineage>
        <taxon>Eukaryota</taxon>
        <taxon>Metazoa</taxon>
        <taxon>Chordata</taxon>
        <taxon>Craniata</taxon>
        <taxon>Vertebrata</taxon>
        <taxon>Euteleostomi</taxon>
        <taxon>Actinopterygii</taxon>
        <taxon>Neopterygii</taxon>
        <taxon>Teleostei</taxon>
        <taxon>Protacanthopterygii</taxon>
        <taxon>Salmoniformes</taxon>
        <taxon>Salmonidae</taxon>
        <taxon>Salmoninae</taxon>
        <taxon>Oncorhynchus</taxon>
    </lineage>
</organism>
<evidence type="ECO:0000256" key="9">
    <source>
        <dbReference type="ARBA" id="ARBA00023242"/>
    </source>
</evidence>
<dbReference type="FunFam" id="1.20.5.340:FF:000005">
    <property type="entry name" value="Forkhead box P1, isoform CRA_f"/>
    <property type="match status" value="1"/>
</dbReference>
<keyword evidence="5" id="KW-0862">Zinc</keyword>
<feature type="region of interest" description="Disordered" evidence="11">
    <location>
        <begin position="610"/>
        <end position="632"/>
    </location>
</feature>
<dbReference type="PROSITE" id="PS50039">
    <property type="entry name" value="FORK_HEAD_3"/>
    <property type="match status" value="1"/>
</dbReference>
<dbReference type="Gene3D" id="1.20.5.340">
    <property type="match status" value="1"/>
</dbReference>
<reference evidence="13" key="1">
    <citation type="submission" date="2020-07" db="EMBL/GenBank/DDBJ databases">
        <title>A long reads based de novo assembly of the rainbow trout Arlee double haploid line genome.</title>
        <authorList>
            <person name="Gao G."/>
            <person name="Palti Y."/>
        </authorList>
    </citation>
    <scope>NUCLEOTIDE SEQUENCE [LARGE SCALE GENOMIC DNA]</scope>
</reference>
<dbReference type="Pfam" id="PF16159">
    <property type="entry name" value="FOXP-CC"/>
    <property type="match status" value="1"/>
</dbReference>
<evidence type="ECO:0000256" key="2">
    <source>
        <dbReference type="ARBA" id="ARBA00022491"/>
    </source>
</evidence>
<dbReference type="PANTHER" id="PTHR45796:SF7">
    <property type="entry name" value="FORKHEAD BOX PROTEIN P4"/>
    <property type="match status" value="1"/>
</dbReference>
<proteinExistence type="predicted"/>
<reference evidence="13" key="2">
    <citation type="submission" date="2025-08" db="UniProtKB">
        <authorList>
            <consortium name="Ensembl"/>
        </authorList>
    </citation>
    <scope>IDENTIFICATION</scope>
</reference>
<dbReference type="CDD" id="cd20067">
    <property type="entry name" value="FH_FOXP4"/>
    <property type="match status" value="1"/>
</dbReference>
<keyword evidence="6" id="KW-0805">Transcription regulation</keyword>
<dbReference type="Gene3D" id="1.10.10.10">
    <property type="entry name" value="Winged helix-like DNA-binding domain superfamily/Winged helix DNA-binding domain"/>
    <property type="match status" value="1"/>
</dbReference>
<evidence type="ECO:0000256" key="5">
    <source>
        <dbReference type="ARBA" id="ARBA00022833"/>
    </source>
</evidence>
<dbReference type="Pfam" id="PF00250">
    <property type="entry name" value="Forkhead"/>
    <property type="match status" value="1"/>
</dbReference>
<feature type="DNA-binding region" description="Fork-head" evidence="10">
    <location>
        <begin position="415"/>
        <end position="488"/>
    </location>
</feature>
<feature type="region of interest" description="Disordered" evidence="11">
    <location>
        <begin position="560"/>
        <end position="582"/>
    </location>
</feature>
<evidence type="ECO:0000256" key="7">
    <source>
        <dbReference type="ARBA" id="ARBA00023125"/>
    </source>
</evidence>
<keyword evidence="8" id="KW-0804">Transcription</keyword>
<feature type="compositionally biased region" description="Polar residues" evidence="11">
    <location>
        <begin position="1"/>
        <end position="27"/>
    </location>
</feature>
<keyword evidence="2" id="KW-0678">Repressor</keyword>